<sequence length="52" mass="6060">MVSDRRVQTGRLLVRCVLPGTRNSEGTSYLHLRVHSNFRLECASRQPQKRHL</sequence>
<evidence type="ECO:0000313" key="1">
    <source>
        <dbReference type="EMBL" id="EXK23638.1"/>
    </source>
</evidence>
<reference evidence="1" key="1">
    <citation type="submission" date="2012-04" db="EMBL/GenBank/DDBJ databases">
        <title>The Genome Sequence of Fusarium oxysporum melonis.</title>
        <authorList>
            <consortium name="The Broad Institute Genome Sequencing Platform"/>
            <person name="Ma L.-J."/>
            <person name="Gale L.R."/>
            <person name="Schwartz D.C."/>
            <person name="Zhou S."/>
            <person name="Corby-Kistler H."/>
            <person name="Young S.K."/>
            <person name="Zeng Q."/>
            <person name="Gargeya S."/>
            <person name="Fitzgerald M."/>
            <person name="Haas B."/>
            <person name="Abouelleil A."/>
            <person name="Alvarado L."/>
            <person name="Arachchi H.M."/>
            <person name="Berlin A."/>
            <person name="Brown A."/>
            <person name="Chapman S.B."/>
            <person name="Chen Z."/>
            <person name="Dunbar C."/>
            <person name="Freedman E."/>
            <person name="Gearin G."/>
            <person name="Goldberg J."/>
            <person name="Griggs A."/>
            <person name="Gujja S."/>
            <person name="Heiman D."/>
            <person name="Howarth C."/>
            <person name="Larson L."/>
            <person name="Lui A."/>
            <person name="MacDonald P.J.P."/>
            <person name="Montmayeur A."/>
            <person name="Murphy C."/>
            <person name="Neiman D."/>
            <person name="Pearson M."/>
            <person name="Priest M."/>
            <person name="Roberts A."/>
            <person name="Saif S."/>
            <person name="Shea T."/>
            <person name="Shenoy N."/>
            <person name="Sisk P."/>
            <person name="Stolte C."/>
            <person name="Sykes S."/>
            <person name="Wortman J."/>
            <person name="Nusbaum C."/>
            <person name="Birren B."/>
        </authorList>
    </citation>
    <scope>NUCLEOTIDE SEQUENCE</scope>
    <source>
        <strain evidence="1">26406</strain>
    </source>
</reference>
<reference evidence="1" key="2">
    <citation type="submission" date="2014-02" db="EMBL/GenBank/DDBJ databases">
        <title>Annotation of the Genome Sequence of Fusarium oxysporum f. sp. melonis 26406.</title>
        <authorList>
            <consortium name="The Broad Institute Genomics Platform"/>
            <person name="Ma L.-J."/>
            <person name="Corby-Kistler H."/>
            <person name="Broz K."/>
            <person name="Gale L.R."/>
            <person name="Jonkers W."/>
            <person name="O'Donnell K."/>
            <person name="Ploetz R."/>
            <person name="Steinberg C."/>
            <person name="Schwartz D.C."/>
            <person name="VanEtten H."/>
            <person name="Zhou S."/>
            <person name="Young S.K."/>
            <person name="Zeng Q."/>
            <person name="Gargeya S."/>
            <person name="Fitzgerald M."/>
            <person name="Abouelleil A."/>
            <person name="Alvarado L."/>
            <person name="Chapman S.B."/>
            <person name="Gainer-Dewar J."/>
            <person name="Goldberg J."/>
            <person name="Griggs A."/>
            <person name="Gujja S."/>
            <person name="Hansen M."/>
            <person name="Howarth C."/>
            <person name="Imamovic A."/>
            <person name="Ireland A."/>
            <person name="Larimer J."/>
            <person name="McCowan C."/>
            <person name="Murphy C."/>
            <person name="Pearson M."/>
            <person name="Poon T.W."/>
            <person name="Priest M."/>
            <person name="Roberts A."/>
            <person name="Saif S."/>
            <person name="Shea T."/>
            <person name="Sykes S."/>
            <person name="Wortman J."/>
            <person name="Nusbaum C."/>
            <person name="Birren B."/>
        </authorList>
    </citation>
    <scope>NUCLEOTIDE SEQUENCE</scope>
    <source>
        <strain evidence="1">26406</strain>
    </source>
</reference>
<dbReference type="Proteomes" id="UP000030703">
    <property type="component" value="Unassembled WGS sequence"/>
</dbReference>
<dbReference type="AlphaFoldDB" id="W9Z5V1"/>
<accession>W9Z5V1</accession>
<dbReference type="VEuPathDB" id="FungiDB:FOMG_19601"/>
<name>W9Z5V1_FUSOX</name>
<dbReference type="HOGENOM" id="CLU_3087299_0_0_1"/>
<dbReference type="EMBL" id="KI980675">
    <property type="protein sequence ID" value="EXK23638.1"/>
    <property type="molecule type" value="Genomic_DNA"/>
</dbReference>
<organism evidence="1">
    <name type="scientific">Fusarium oxysporum f. sp. melonis 26406</name>
    <dbReference type="NCBI Taxonomy" id="1089452"/>
    <lineage>
        <taxon>Eukaryota</taxon>
        <taxon>Fungi</taxon>
        <taxon>Dikarya</taxon>
        <taxon>Ascomycota</taxon>
        <taxon>Pezizomycotina</taxon>
        <taxon>Sordariomycetes</taxon>
        <taxon>Hypocreomycetidae</taxon>
        <taxon>Hypocreales</taxon>
        <taxon>Nectriaceae</taxon>
        <taxon>Fusarium</taxon>
        <taxon>Fusarium oxysporum species complex</taxon>
    </lineage>
</organism>
<gene>
    <name evidence="1" type="ORF">FOMG_19601</name>
</gene>
<protein>
    <submittedName>
        <fullName evidence="1">Uncharacterized protein</fullName>
    </submittedName>
</protein>
<proteinExistence type="predicted"/>